<dbReference type="InterPro" id="IPR013860">
    <property type="entry name" value="AreA_GATA"/>
</dbReference>
<feature type="region of interest" description="Disordered" evidence="1">
    <location>
        <begin position="108"/>
        <end position="419"/>
    </location>
</feature>
<dbReference type="Proteomes" id="UP001590950">
    <property type="component" value="Unassembled WGS sequence"/>
</dbReference>
<feature type="compositionally biased region" description="Low complexity" evidence="1">
    <location>
        <begin position="108"/>
        <end position="126"/>
    </location>
</feature>
<evidence type="ECO:0000313" key="3">
    <source>
        <dbReference type="EMBL" id="KAL2043988.1"/>
    </source>
</evidence>
<feature type="compositionally biased region" description="Low complexity" evidence="1">
    <location>
        <begin position="449"/>
        <end position="463"/>
    </location>
</feature>
<evidence type="ECO:0000256" key="1">
    <source>
        <dbReference type="SAM" id="MobiDB-lite"/>
    </source>
</evidence>
<name>A0ABR4AKM8_9LECA</name>
<organism evidence="3 4">
    <name type="scientific">Stereocaulon virgatum</name>
    <dbReference type="NCBI Taxonomy" id="373712"/>
    <lineage>
        <taxon>Eukaryota</taxon>
        <taxon>Fungi</taxon>
        <taxon>Dikarya</taxon>
        <taxon>Ascomycota</taxon>
        <taxon>Pezizomycotina</taxon>
        <taxon>Lecanoromycetes</taxon>
        <taxon>OSLEUM clade</taxon>
        <taxon>Lecanoromycetidae</taxon>
        <taxon>Lecanorales</taxon>
        <taxon>Lecanorineae</taxon>
        <taxon>Stereocaulaceae</taxon>
        <taxon>Stereocaulon</taxon>
    </lineage>
</organism>
<feature type="compositionally biased region" description="Acidic residues" evidence="1">
    <location>
        <begin position="403"/>
        <end position="413"/>
    </location>
</feature>
<comment type="caution">
    <text evidence="3">The sequence shown here is derived from an EMBL/GenBank/DDBJ whole genome shotgun (WGS) entry which is preliminary data.</text>
</comment>
<dbReference type="Pfam" id="PF08550">
    <property type="entry name" value="GATA_AreA"/>
    <property type="match status" value="1"/>
</dbReference>
<feature type="compositionally biased region" description="Basic and acidic residues" evidence="1">
    <location>
        <begin position="520"/>
        <end position="532"/>
    </location>
</feature>
<keyword evidence="4" id="KW-1185">Reference proteome</keyword>
<reference evidence="3 4" key="1">
    <citation type="submission" date="2024-09" db="EMBL/GenBank/DDBJ databases">
        <title>Rethinking Asexuality: The Enigmatic Case of Functional Sexual Genes in Lepraria (Stereocaulaceae).</title>
        <authorList>
            <person name="Doellman M."/>
            <person name="Sun Y."/>
            <person name="Barcenas-Pena A."/>
            <person name="Lumbsch H.T."/>
            <person name="Grewe F."/>
        </authorList>
    </citation>
    <scope>NUCLEOTIDE SEQUENCE [LARGE SCALE GENOMIC DNA]</scope>
    <source>
        <strain evidence="3 4">Mercado 3170</strain>
    </source>
</reference>
<protein>
    <recommendedName>
        <fullName evidence="2">Nitrogen regulatory protein areA GATA-like domain-containing protein</fullName>
    </recommendedName>
</protein>
<proteinExistence type="predicted"/>
<sequence length="532" mass="56398">MPGGLPEGLVSNKAVVSGEIRRVDRVEAEDVQKLWRVYSTKKAALADNVGSRLENFFWRIWSSRRIRQRITGTEVARQFNSINEGGYIRTTPTPSPRSSRSLNSYYRAARSRTSPISSASQAPASPTGAGILSTPREDEASSVTPTPTSPLAAGAQCSARSKHGRRSTTSVQPPPILKKSSSGSVSGLTGKSSKIAAISPASSRNIAPSPPAENDEAVVFDDSPMPTESTLAPSGRPASNRRSTATRFNEEVAVSIPKPSTTVIRSAREKTGRSSSGESIQKSGKRNPVVVANTAASRTRPAMGRRKSSGTSSLGNSRTSSCSHLARSPKSRLSGPRDMSSQEAEAATAKQARGASPHPSKSRIPLPPDPSSSEDSSKDSDEGEEAAQRPTASPKGKSKAIEENSESSGEEMSEAPKPLVDPYFRSKFIGKTRSAQGSFANLPSLLRKSAAAAPTSASYQAASMMESRQPTTSAGRGKGRDAFRNVTAPLKAPATAGPEEFSDDDPQPLPRTKSQLTLLLEREKNRSTTHEA</sequence>
<feature type="compositionally biased region" description="Polar residues" evidence="1">
    <location>
        <begin position="273"/>
        <end position="282"/>
    </location>
</feature>
<feature type="region of interest" description="Disordered" evidence="1">
    <location>
        <begin position="449"/>
        <end position="532"/>
    </location>
</feature>
<evidence type="ECO:0000259" key="2">
    <source>
        <dbReference type="Pfam" id="PF08550"/>
    </source>
</evidence>
<accession>A0ABR4AKM8</accession>
<feature type="compositionally biased region" description="Low complexity" evidence="1">
    <location>
        <begin position="178"/>
        <end position="203"/>
    </location>
</feature>
<dbReference type="EMBL" id="JBEFKJ010000010">
    <property type="protein sequence ID" value="KAL2043988.1"/>
    <property type="molecule type" value="Genomic_DNA"/>
</dbReference>
<feature type="compositionally biased region" description="Polar residues" evidence="1">
    <location>
        <begin position="309"/>
        <end position="323"/>
    </location>
</feature>
<feature type="domain" description="Nitrogen regulatory protein areA GATA-like" evidence="2">
    <location>
        <begin position="34"/>
        <end position="62"/>
    </location>
</feature>
<evidence type="ECO:0000313" key="4">
    <source>
        <dbReference type="Proteomes" id="UP001590950"/>
    </source>
</evidence>
<gene>
    <name evidence="3" type="ORF">N7G274_003508</name>
</gene>